<organism evidence="3 4">
    <name type="scientific">Pseudaquabacterium rugosum</name>
    <dbReference type="NCBI Taxonomy" id="2984194"/>
    <lineage>
        <taxon>Bacteria</taxon>
        <taxon>Pseudomonadati</taxon>
        <taxon>Pseudomonadota</taxon>
        <taxon>Betaproteobacteria</taxon>
        <taxon>Burkholderiales</taxon>
        <taxon>Sphaerotilaceae</taxon>
        <taxon>Pseudaquabacterium</taxon>
    </lineage>
</organism>
<dbReference type="InterPro" id="IPR003607">
    <property type="entry name" value="HD/PDEase_dom"/>
</dbReference>
<dbReference type="InterPro" id="IPR037522">
    <property type="entry name" value="HD_GYP_dom"/>
</dbReference>
<evidence type="ECO:0000313" key="4">
    <source>
        <dbReference type="Proteomes" id="UP001368500"/>
    </source>
</evidence>
<dbReference type="SMART" id="SM00471">
    <property type="entry name" value="HDc"/>
    <property type="match status" value="1"/>
</dbReference>
<dbReference type="EMBL" id="JBBUTF010000003">
    <property type="protein sequence ID" value="MEK8025082.1"/>
    <property type="molecule type" value="Genomic_DNA"/>
</dbReference>
<comment type="caution">
    <text evidence="3">The sequence shown here is derived from an EMBL/GenBank/DDBJ whole genome shotgun (WGS) entry which is preliminary data.</text>
</comment>
<evidence type="ECO:0000256" key="1">
    <source>
        <dbReference type="SAM" id="MobiDB-lite"/>
    </source>
</evidence>
<dbReference type="PROSITE" id="PS51832">
    <property type="entry name" value="HD_GYP"/>
    <property type="match status" value="1"/>
</dbReference>
<feature type="region of interest" description="Disordered" evidence="1">
    <location>
        <begin position="617"/>
        <end position="668"/>
    </location>
</feature>
<reference evidence="3 4" key="1">
    <citation type="submission" date="2024-04" db="EMBL/GenBank/DDBJ databases">
        <title>Novel species of the genus Ideonella isolated from streams.</title>
        <authorList>
            <person name="Lu H."/>
        </authorList>
    </citation>
    <scope>NUCLEOTIDE SEQUENCE [LARGE SCALE GENOMIC DNA]</scope>
    <source>
        <strain evidence="3 4">BYS139W</strain>
    </source>
</reference>
<proteinExistence type="predicted"/>
<dbReference type="Pfam" id="PF13487">
    <property type="entry name" value="HD_5"/>
    <property type="match status" value="2"/>
</dbReference>
<dbReference type="SUPFAM" id="SSF109604">
    <property type="entry name" value="HD-domain/PDEase-like"/>
    <property type="match status" value="1"/>
</dbReference>
<dbReference type="PANTHER" id="PTHR45228:SF5">
    <property type="entry name" value="CYCLIC DI-GMP PHOSPHODIESTERASE VC_1348-RELATED"/>
    <property type="match status" value="1"/>
</dbReference>
<dbReference type="PANTHER" id="PTHR45228">
    <property type="entry name" value="CYCLIC DI-GMP PHOSPHODIESTERASE TM_0186-RELATED"/>
    <property type="match status" value="1"/>
</dbReference>
<keyword evidence="4" id="KW-1185">Reference proteome</keyword>
<evidence type="ECO:0000313" key="3">
    <source>
        <dbReference type="EMBL" id="MEK8025082.1"/>
    </source>
</evidence>
<accession>A0ABU9B7T5</accession>
<dbReference type="CDD" id="cd00077">
    <property type="entry name" value="HDc"/>
    <property type="match status" value="1"/>
</dbReference>
<feature type="domain" description="HD-GYP" evidence="2">
    <location>
        <begin position="430"/>
        <end position="626"/>
    </location>
</feature>
<evidence type="ECO:0000259" key="2">
    <source>
        <dbReference type="PROSITE" id="PS51832"/>
    </source>
</evidence>
<dbReference type="Gene3D" id="1.10.3210.10">
    <property type="entry name" value="Hypothetical protein af1432"/>
    <property type="match status" value="2"/>
</dbReference>
<dbReference type="InterPro" id="IPR052020">
    <property type="entry name" value="Cyclic_di-GMP/3'3'-cGAMP_PDE"/>
</dbReference>
<feature type="region of interest" description="Disordered" evidence="1">
    <location>
        <begin position="218"/>
        <end position="248"/>
    </location>
</feature>
<protein>
    <submittedName>
        <fullName evidence="3">HD domain-containing phosphohydrolase</fullName>
    </submittedName>
</protein>
<dbReference type="Proteomes" id="UP001368500">
    <property type="component" value="Unassembled WGS sequence"/>
</dbReference>
<gene>
    <name evidence="3" type="ORF">AACH11_03790</name>
</gene>
<dbReference type="RefSeq" id="WP_341372864.1">
    <property type="nucleotide sequence ID" value="NZ_JBBUTF010000003.1"/>
</dbReference>
<name>A0ABU9B7T5_9BURK</name>
<sequence>MDRLLFRPARVADPAVEGAVPDAFTDAFTLSAVRGGASTVACAPDVLRDAPRPGAEVWPECGREDDAWAAVIREAALAVPDGASIDPPACGAADGVGQGGAAPDADRRPVPTLGALWIGFSRALDLAEGQPEGHALRSAWIALHIGQSLGLEPTALRQLCETVLLKDLGGSCIAVGLSALSGVDDRVLKPRLQLRRPAGWAGTLALLARGAAQVVARGGAQGGARGPHPAGATATGGPAGPLGRGPAASAAFATSATSAAPGPVAGIGAAPGSGPAVPSTEALWQGARRLWHCARHGGRALPELQRLRSRQGAELARQLSLSEGVAHAIGALDEHWDGRGGPQGLPAEAIALGARIALLAQQTERAFATGGPGAALQLARRQSGRWFDPHLVQMLLLLGREPVFWEALLDPQLDELLLAHPAWRGQPLPDDAHLDDIAATFGLVADAKSPGLRGHSERVSVLCDAMALRLGLPRQRRQSLRRAAALHDLGKLGVSSLLLERPGPLAPPELGRVRQHVRHTRRLLSRIPGFEPLARLCGDHHERLDGTGYPCGLSARQLPLDARLLGVADLYDALVSPRPHRPALSPAQALQKLRIQADTGQIDGRCVEVLARVVRSQGADGVPPPGPVEEDGPPTDRDDPPTVIEPHGTDRGASHDPVAAGRTAVPVA</sequence>
<feature type="compositionally biased region" description="Low complexity" evidence="1">
    <location>
        <begin position="226"/>
        <end position="236"/>
    </location>
</feature>